<comment type="cofactor">
    <cofactor evidence="2">
        <name>thiamine diphosphate</name>
        <dbReference type="ChEBI" id="CHEBI:58937"/>
    </cofactor>
</comment>
<comment type="similarity">
    <text evidence="3">Belongs to the TPP enzyme family.</text>
</comment>
<dbReference type="GO" id="GO:0009097">
    <property type="term" value="P:isoleucine biosynthetic process"/>
    <property type="evidence" value="ECO:0007669"/>
    <property type="project" value="TreeGrafter"/>
</dbReference>
<dbReference type="GO" id="GO:0000287">
    <property type="term" value="F:magnesium ion binding"/>
    <property type="evidence" value="ECO:0007669"/>
    <property type="project" value="InterPro"/>
</dbReference>
<name>A0A1J5PKI4_9ZZZZ</name>
<dbReference type="PANTHER" id="PTHR18968">
    <property type="entry name" value="THIAMINE PYROPHOSPHATE ENZYMES"/>
    <property type="match status" value="1"/>
</dbReference>
<evidence type="ECO:0000256" key="1">
    <source>
        <dbReference type="ARBA" id="ARBA00001946"/>
    </source>
</evidence>
<keyword evidence="4" id="KW-0479">Metal-binding</keyword>
<organism evidence="7">
    <name type="scientific">mine drainage metagenome</name>
    <dbReference type="NCBI Taxonomy" id="410659"/>
    <lineage>
        <taxon>unclassified sequences</taxon>
        <taxon>metagenomes</taxon>
        <taxon>ecological metagenomes</taxon>
    </lineage>
</organism>
<evidence type="ECO:0000256" key="5">
    <source>
        <dbReference type="ARBA" id="ARBA00023052"/>
    </source>
</evidence>
<proteinExistence type="inferred from homology"/>
<dbReference type="GO" id="GO:0005948">
    <property type="term" value="C:acetolactate synthase complex"/>
    <property type="evidence" value="ECO:0007669"/>
    <property type="project" value="TreeGrafter"/>
</dbReference>
<keyword evidence="7" id="KW-0808">Transferase</keyword>
<dbReference type="GO" id="GO:0003984">
    <property type="term" value="F:acetolactate synthase activity"/>
    <property type="evidence" value="ECO:0007669"/>
    <property type="project" value="UniProtKB-EC"/>
</dbReference>
<dbReference type="AlphaFoldDB" id="A0A1J5PKI4"/>
<dbReference type="InterPro" id="IPR029061">
    <property type="entry name" value="THDP-binding"/>
</dbReference>
<dbReference type="GO" id="GO:0009099">
    <property type="term" value="P:L-valine biosynthetic process"/>
    <property type="evidence" value="ECO:0007669"/>
    <property type="project" value="TreeGrafter"/>
</dbReference>
<protein>
    <submittedName>
        <fullName evidence="7">Acetolactate synthase large subunit IlvG</fullName>
        <ecNumber evidence="7">2.2.1.6</ecNumber>
    </submittedName>
</protein>
<dbReference type="SUPFAM" id="SSF52518">
    <property type="entry name" value="Thiamin diphosphate-binding fold (THDP-binding)"/>
    <property type="match status" value="1"/>
</dbReference>
<comment type="caution">
    <text evidence="7">The sequence shown here is derived from an EMBL/GenBank/DDBJ whole genome shotgun (WGS) entry which is preliminary data.</text>
</comment>
<dbReference type="GO" id="GO:0050660">
    <property type="term" value="F:flavin adenine dinucleotide binding"/>
    <property type="evidence" value="ECO:0007669"/>
    <property type="project" value="TreeGrafter"/>
</dbReference>
<sequence length="130" mass="13586">MGSAIAARLAHPSSQIVLLLGDGAIGFSLIEIDSLVRHKLPVVMIVGNNSAWGLEKHPMQSLFGYDVAADLGHQTRYDQVAIALGAGGEFVTDPSKIGAALDRAFASGIPYLVNIATDPAIAYPRTTTGI</sequence>
<gene>
    <name evidence="7" type="primary">ilvG_5</name>
    <name evidence="7" type="ORF">GALL_467150</name>
</gene>
<dbReference type="EMBL" id="MLJW01003619">
    <property type="protein sequence ID" value="OIQ71666.1"/>
    <property type="molecule type" value="Genomic_DNA"/>
</dbReference>
<keyword evidence="5" id="KW-0786">Thiamine pyrophosphate</keyword>
<dbReference type="InterPro" id="IPR000399">
    <property type="entry name" value="TPP-bd_CS"/>
</dbReference>
<dbReference type="InterPro" id="IPR011766">
    <property type="entry name" value="TPP_enzyme_TPP-bd"/>
</dbReference>
<feature type="domain" description="Thiamine pyrophosphate enzyme TPP-binding" evidence="6">
    <location>
        <begin position="2"/>
        <end position="115"/>
    </location>
</feature>
<dbReference type="InterPro" id="IPR045229">
    <property type="entry name" value="TPP_enz"/>
</dbReference>
<reference evidence="7" key="1">
    <citation type="submission" date="2016-10" db="EMBL/GenBank/DDBJ databases">
        <title>Sequence of Gallionella enrichment culture.</title>
        <authorList>
            <person name="Poehlein A."/>
            <person name="Muehling M."/>
            <person name="Daniel R."/>
        </authorList>
    </citation>
    <scope>NUCLEOTIDE SEQUENCE</scope>
</reference>
<evidence type="ECO:0000256" key="3">
    <source>
        <dbReference type="ARBA" id="ARBA00007812"/>
    </source>
</evidence>
<dbReference type="PROSITE" id="PS00187">
    <property type="entry name" value="TPP_ENZYMES"/>
    <property type="match status" value="1"/>
</dbReference>
<dbReference type="Gene3D" id="3.40.50.970">
    <property type="match status" value="1"/>
</dbReference>
<evidence type="ECO:0000313" key="7">
    <source>
        <dbReference type="EMBL" id="OIQ71666.1"/>
    </source>
</evidence>
<dbReference type="Pfam" id="PF02775">
    <property type="entry name" value="TPP_enzyme_C"/>
    <property type="match status" value="1"/>
</dbReference>
<dbReference type="EC" id="2.2.1.6" evidence="7"/>
<evidence type="ECO:0000256" key="4">
    <source>
        <dbReference type="ARBA" id="ARBA00022723"/>
    </source>
</evidence>
<accession>A0A1J5PKI4</accession>
<dbReference type="PANTHER" id="PTHR18968:SF166">
    <property type="entry name" value="2-HYDROXYACYL-COA LYASE 2"/>
    <property type="match status" value="1"/>
</dbReference>
<comment type="cofactor">
    <cofactor evidence="1">
        <name>Mg(2+)</name>
        <dbReference type="ChEBI" id="CHEBI:18420"/>
    </cofactor>
</comment>
<evidence type="ECO:0000256" key="2">
    <source>
        <dbReference type="ARBA" id="ARBA00001964"/>
    </source>
</evidence>
<evidence type="ECO:0000259" key="6">
    <source>
        <dbReference type="Pfam" id="PF02775"/>
    </source>
</evidence>
<dbReference type="GO" id="GO:0030976">
    <property type="term" value="F:thiamine pyrophosphate binding"/>
    <property type="evidence" value="ECO:0007669"/>
    <property type="project" value="InterPro"/>
</dbReference>